<dbReference type="STRING" id="34690.A0A182U6F4"/>
<name>A0A182U6F4_9DIPT</name>
<dbReference type="Gene3D" id="3.80.10.10">
    <property type="entry name" value="Ribonuclease Inhibitor"/>
    <property type="match status" value="1"/>
</dbReference>
<evidence type="ECO:0008006" key="5">
    <source>
        <dbReference type="Google" id="ProtNLM"/>
    </source>
</evidence>
<dbReference type="PANTHER" id="PTHR45617:SF165">
    <property type="entry name" value="COMMON DPR-INTERACTING PROTEIN-RELATED"/>
    <property type="match status" value="1"/>
</dbReference>
<proteinExistence type="predicted"/>
<dbReference type="AlphaFoldDB" id="A0A182U6F4"/>
<organism evidence="3 4">
    <name type="scientific">Anopheles melas</name>
    <dbReference type="NCBI Taxonomy" id="34690"/>
    <lineage>
        <taxon>Eukaryota</taxon>
        <taxon>Metazoa</taxon>
        <taxon>Ecdysozoa</taxon>
        <taxon>Arthropoda</taxon>
        <taxon>Hexapoda</taxon>
        <taxon>Insecta</taxon>
        <taxon>Pterygota</taxon>
        <taxon>Neoptera</taxon>
        <taxon>Endopterygota</taxon>
        <taxon>Diptera</taxon>
        <taxon>Nematocera</taxon>
        <taxon>Culicoidea</taxon>
        <taxon>Culicidae</taxon>
        <taxon>Anophelinae</taxon>
        <taxon>Anopheles</taxon>
    </lineage>
</organism>
<evidence type="ECO:0000256" key="1">
    <source>
        <dbReference type="ARBA" id="ARBA00022614"/>
    </source>
</evidence>
<dbReference type="SUPFAM" id="SSF52058">
    <property type="entry name" value="L domain-like"/>
    <property type="match status" value="1"/>
</dbReference>
<sequence>MAFSTGCFSGFRPIEKSLSFGAHLPAGSGNFTNTLWAHQCDPGSEIFACTVPNFLYKPNHNHSTLVAPGTVRKVRLAYPRDKILLRDNIVAYDAVLHEILKRPRAVQIENVIIKTVDLPLDLEYADFSSNLIATVSAPEVNGSEYALRYLDLQYNRMTAIDSLRALVHLETLLLAHNRIVVVDGSVLKGFPKLAGLHLGANQLEEFPYADLPATLEWLVLCRNDFANILEFTGMYAPALKVLNLQNNFLNSLNIDSLLAAAPNLKELLLRNDFVAIDGASEIVHKLQEAGIAHDKLAHSDQESDYDEEDGDGDSYRYTNQKHQAREYIFSGLLAVMNVCVMAWGGCRLYKALHSEK</sequence>
<evidence type="ECO:0000256" key="2">
    <source>
        <dbReference type="ARBA" id="ARBA00022737"/>
    </source>
</evidence>
<keyword evidence="4" id="KW-1185">Reference proteome</keyword>
<evidence type="ECO:0000313" key="4">
    <source>
        <dbReference type="Proteomes" id="UP000075902"/>
    </source>
</evidence>
<dbReference type="PROSITE" id="PS51450">
    <property type="entry name" value="LRR"/>
    <property type="match status" value="1"/>
</dbReference>
<protein>
    <recommendedName>
        <fullName evidence="5">Leucine rich immune protein (Coil-less)</fullName>
    </recommendedName>
</protein>
<reference evidence="3" key="2">
    <citation type="submission" date="2020-05" db="UniProtKB">
        <authorList>
            <consortium name="EnsemblMetazoa"/>
        </authorList>
    </citation>
    <scope>IDENTIFICATION</scope>
    <source>
        <strain evidence="3">CM1001059</strain>
    </source>
</reference>
<keyword evidence="1" id="KW-0433">Leucine-rich repeat</keyword>
<accession>A0A182U6F4</accession>
<dbReference type="PANTHER" id="PTHR45617">
    <property type="entry name" value="LEUCINE RICH REPEAT FAMILY PROTEIN"/>
    <property type="match status" value="1"/>
</dbReference>
<dbReference type="InterPro" id="IPR032675">
    <property type="entry name" value="LRR_dom_sf"/>
</dbReference>
<keyword evidence="2" id="KW-0677">Repeat</keyword>
<evidence type="ECO:0000313" key="3">
    <source>
        <dbReference type="EnsemblMetazoa" id="AMEC014775-PA"/>
    </source>
</evidence>
<dbReference type="VEuPathDB" id="VectorBase:AMEC014775"/>
<dbReference type="Proteomes" id="UP000075902">
    <property type="component" value="Unassembled WGS sequence"/>
</dbReference>
<dbReference type="EnsemblMetazoa" id="AMEC014775-RA">
    <property type="protein sequence ID" value="AMEC014775-PA"/>
    <property type="gene ID" value="AMEC014775"/>
</dbReference>
<dbReference type="InterPro" id="IPR001611">
    <property type="entry name" value="Leu-rich_rpt"/>
</dbReference>
<reference evidence="4" key="1">
    <citation type="submission" date="2014-01" db="EMBL/GenBank/DDBJ databases">
        <title>The Genome Sequence of Anopheles melas CM1001059_A (V2).</title>
        <authorList>
            <consortium name="The Broad Institute Genomics Platform"/>
            <person name="Neafsey D.E."/>
            <person name="Besansky N."/>
            <person name="Howell P."/>
            <person name="Walton C."/>
            <person name="Young S.K."/>
            <person name="Zeng Q."/>
            <person name="Gargeya S."/>
            <person name="Fitzgerald M."/>
            <person name="Haas B."/>
            <person name="Abouelleil A."/>
            <person name="Allen A.W."/>
            <person name="Alvarado L."/>
            <person name="Arachchi H.M."/>
            <person name="Berlin A.M."/>
            <person name="Chapman S.B."/>
            <person name="Gainer-Dewar J."/>
            <person name="Goldberg J."/>
            <person name="Griggs A."/>
            <person name="Gujja S."/>
            <person name="Hansen M."/>
            <person name="Howarth C."/>
            <person name="Imamovic A."/>
            <person name="Ireland A."/>
            <person name="Larimer J."/>
            <person name="McCowan C."/>
            <person name="Murphy C."/>
            <person name="Pearson M."/>
            <person name="Poon T.W."/>
            <person name="Priest M."/>
            <person name="Roberts A."/>
            <person name="Saif S."/>
            <person name="Shea T."/>
            <person name="Sisk P."/>
            <person name="Sykes S."/>
            <person name="Wortman J."/>
            <person name="Nusbaum C."/>
            <person name="Birren B."/>
        </authorList>
    </citation>
    <scope>NUCLEOTIDE SEQUENCE [LARGE SCALE GENOMIC DNA]</scope>
    <source>
        <strain evidence="4">CM1001059</strain>
    </source>
</reference>